<feature type="domain" description="Bifunctional inhibitor/plant lipid transfer protein/seed storage helical" evidence="10">
    <location>
        <begin position="27"/>
        <end position="106"/>
    </location>
</feature>
<gene>
    <name evidence="12" type="primary">LOC105166420</name>
</gene>
<dbReference type="InterPro" id="IPR016140">
    <property type="entry name" value="Bifunc_inhib/LTP/seed_store"/>
</dbReference>
<evidence type="ECO:0000256" key="9">
    <source>
        <dbReference type="SAM" id="SignalP"/>
    </source>
</evidence>
<dbReference type="GO" id="GO:0005886">
    <property type="term" value="C:plasma membrane"/>
    <property type="evidence" value="ECO:0007669"/>
    <property type="project" value="UniProtKB-SubCell"/>
</dbReference>
<dbReference type="Proteomes" id="UP000504604">
    <property type="component" value="Linkage group LG1"/>
</dbReference>
<reference evidence="11" key="1">
    <citation type="submission" date="2024-10" db="UniProtKB">
        <authorList>
            <consortium name="RefSeq"/>
        </authorList>
    </citation>
    <scope>NUCLEOTIDE SEQUENCE [LARGE SCALE GENOMIC DNA]</scope>
    <source>
        <strain evidence="11">cv. Zhongzhi No. 13</strain>
    </source>
</reference>
<evidence type="ECO:0000256" key="8">
    <source>
        <dbReference type="ARBA" id="ARBA00023288"/>
    </source>
</evidence>
<reference evidence="12" key="2">
    <citation type="submission" date="2025-08" db="UniProtKB">
        <authorList>
            <consortium name="RefSeq"/>
        </authorList>
    </citation>
    <scope>IDENTIFICATION</scope>
</reference>
<dbReference type="AlphaFoldDB" id="A0A6I9TGG1"/>
<dbReference type="KEGG" id="sind:105166420"/>
<dbReference type="Gene3D" id="1.10.110.10">
    <property type="entry name" value="Plant lipid-transfer and hydrophobic proteins"/>
    <property type="match status" value="1"/>
</dbReference>
<dbReference type="GeneID" id="105166420"/>
<keyword evidence="6" id="KW-1015">Disulfide bond</keyword>
<dbReference type="SUPFAM" id="SSF47699">
    <property type="entry name" value="Bifunctional inhibitor/lipid-transfer protein/seed storage 2S albumin"/>
    <property type="match status" value="1"/>
</dbReference>
<dbReference type="OrthoDB" id="1925812at2759"/>
<comment type="subcellular location">
    <subcellularLocation>
        <location evidence="1">Cell membrane</location>
        <topology evidence="1">Lipid-anchor</topology>
        <topology evidence="1">GPI-anchor</topology>
    </subcellularLocation>
</comment>
<evidence type="ECO:0000313" key="12">
    <source>
        <dbReference type="RefSeq" id="XP_011084068.1"/>
    </source>
</evidence>
<dbReference type="Pfam" id="PF14368">
    <property type="entry name" value="LTP_2"/>
    <property type="match status" value="1"/>
</dbReference>
<evidence type="ECO:0000256" key="7">
    <source>
        <dbReference type="ARBA" id="ARBA00023180"/>
    </source>
</evidence>
<organism evidence="11 12">
    <name type="scientific">Sesamum indicum</name>
    <name type="common">Oriental sesame</name>
    <name type="synonym">Sesamum orientale</name>
    <dbReference type="NCBI Taxonomy" id="4182"/>
    <lineage>
        <taxon>Eukaryota</taxon>
        <taxon>Viridiplantae</taxon>
        <taxon>Streptophyta</taxon>
        <taxon>Embryophyta</taxon>
        <taxon>Tracheophyta</taxon>
        <taxon>Spermatophyta</taxon>
        <taxon>Magnoliopsida</taxon>
        <taxon>eudicotyledons</taxon>
        <taxon>Gunneridae</taxon>
        <taxon>Pentapetalae</taxon>
        <taxon>asterids</taxon>
        <taxon>lamiids</taxon>
        <taxon>Lamiales</taxon>
        <taxon>Pedaliaceae</taxon>
        <taxon>Sesamum</taxon>
    </lineage>
</organism>
<keyword evidence="8" id="KW-0449">Lipoprotein</keyword>
<evidence type="ECO:0000256" key="1">
    <source>
        <dbReference type="ARBA" id="ARBA00004609"/>
    </source>
</evidence>
<evidence type="ECO:0000256" key="5">
    <source>
        <dbReference type="ARBA" id="ARBA00022729"/>
    </source>
</evidence>
<proteinExistence type="inferred from homology"/>
<protein>
    <submittedName>
        <fullName evidence="12">Lipid transfer-like protein VAS</fullName>
    </submittedName>
</protein>
<keyword evidence="7" id="KW-0325">Glycoprotein</keyword>
<dbReference type="PANTHER" id="PTHR33044">
    <property type="entry name" value="BIFUNCTIONAL INHIBITOR/LIPID-TRANSFER PROTEIN/SEED STORAGE 2S ALBUMIN SUPERFAMILY PROTEIN-RELATED"/>
    <property type="match status" value="1"/>
</dbReference>
<dbReference type="Gramene" id="SIN_1010931.t">
    <property type="protein sequence ID" value="SIN_1010931.t"/>
    <property type="gene ID" value="SIN_1010931"/>
</dbReference>
<keyword evidence="4" id="KW-0472">Membrane</keyword>
<dbReference type="FunCoup" id="A0A6I9TGG1">
    <property type="interactions" value="18"/>
</dbReference>
<evidence type="ECO:0000256" key="2">
    <source>
        <dbReference type="ARBA" id="ARBA00009748"/>
    </source>
</evidence>
<accession>A0A6I9TGG1</accession>
<keyword evidence="11" id="KW-1185">Reference proteome</keyword>
<comment type="similarity">
    <text evidence="2">Belongs to the plant LTP family.</text>
</comment>
<sequence>MAISRLSFSFFLLICSWAFVGYCEGADAAETMQCIQKLMPCQAFLKGSSSPATSCCVPLKEIMADDGQCLCAVFEDETILKSLNVTQDDFLGLAKSCGANADTSICHKGAATPSIPPSAPSNSNNSASASTGISNAGGYVSLAAAPLTYFIISAF</sequence>
<name>A0A6I9TGG1_SESIN</name>
<evidence type="ECO:0000313" key="11">
    <source>
        <dbReference type="Proteomes" id="UP000504604"/>
    </source>
</evidence>
<evidence type="ECO:0000256" key="3">
    <source>
        <dbReference type="ARBA" id="ARBA00022475"/>
    </source>
</evidence>
<keyword evidence="4" id="KW-0336">GPI-anchor</keyword>
<evidence type="ECO:0000259" key="10">
    <source>
        <dbReference type="Pfam" id="PF14368"/>
    </source>
</evidence>
<evidence type="ECO:0000256" key="6">
    <source>
        <dbReference type="ARBA" id="ARBA00023157"/>
    </source>
</evidence>
<feature type="chain" id="PRO_5026761115" evidence="9">
    <location>
        <begin position="26"/>
        <end position="155"/>
    </location>
</feature>
<keyword evidence="5 9" id="KW-0732">Signal</keyword>
<feature type="signal peptide" evidence="9">
    <location>
        <begin position="1"/>
        <end position="25"/>
    </location>
</feature>
<dbReference type="GO" id="GO:0098552">
    <property type="term" value="C:side of membrane"/>
    <property type="evidence" value="ECO:0007669"/>
    <property type="project" value="UniProtKB-KW"/>
</dbReference>
<keyword evidence="3" id="KW-1003">Cell membrane</keyword>
<dbReference type="InParanoid" id="A0A6I9TGG1"/>
<dbReference type="InterPro" id="IPR036312">
    <property type="entry name" value="Bifun_inhib/LTP/seed_sf"/>
</dbReference>
<dbReference type="CDD" id="cd00010">
    <property type="entry name" value="AAI_LTSS"/>
    <property type="match status" value="1"/>
</dbReference>
<evidence type="ECO:0000256" key="4">
    <source>
        <dbReference type="ARBA" id="ARBA00022622"/>
    </source>
</evidence>
<dbReference type="RefSeq" id="XP_011084068.1">
    <property type="nucleotide sequence ID" value="XM_011085766.2"/>
</dbReference>
<dbReference type="InterPro" id="IPR043325">
    <property type="entry name" value="LTSS"/>
</dbReference>